<keyword evidence="2" id="KW-0812">Transmembrane</keyword>
<protein>
    <submittedName>
        <fullName evidence="3">Iron-regulated membrane protein</fullName>
    </submittedName>
</protein>
<feature type="transmembrane region" description="Helical" evidence="2">
    <location>
        <begin position="433"/>
        <end position="449"/>
    </location>
</feature>
<dbReference type="PANTHER" id="PTHR34219:SF4">
    <property type="entry name" value="PEPSY DOMAIN-CONTAINING PROTEIN"/>
    <property type="match status" value="1"/>
</dbReference>
<feature type="transmembrane region" description="Helical" evidence="2">
    <location>
        <begin position="139"/>
        <end position="160"/>
    </location>
</feature>
<dbReference type="EMBL" id="AMRV01000005">
    <property type="protein sequence ID" value="EMD82856.1"/>
    <property type="molecule type" value="Genomic_DNA"/>
</dbReference>
<dbReference type="AlphaFoldDB" id="M2TMA6"/>
<dbReference type="PANTHER" id="PTHR34219">
    <property type="entry name" value="IRON-REGULATED INNER MEMBRANE PROTEIN-RELATED"/>
    <property type="match status" value="1"/>
</dbReference>
<feature type="compositionally biased region" description="Basic and acidic residues" evidence="1">
    <location>
        <begin position="79"/>
        <end position="89"/>
    </location>
</feature>
<feature type="region of interest" description="Disordered" evidence="1">
    <location>
        <begin position="79"/>
        <end position="102"/>
    </location>
</feature>
<feature type="transmembrane region" description="Helical" evidence="2">
    <location>
        <begin position="399"/>
        <end position="417"/>
    </location>
</feature>
<gene>
    <name evidence="3" type="ORF">C725_1896</name>
</gene>
<feature type="transmembrane region" description="Helical" evidence="2">
    <location>
        <begin position="456"/>
        <end position="476"/>
    </location>
</feature>
<evidence type="ECO:0000313" key="4">
    <source>
        <dbReference type="Proteomes" id="UP000011717"/>
    </source>
</evidence>
<reference evidence="3 4" key="1">
    <citation type="journal article" date="2013" name="Genome Announc.">
        <title>Draft Genome Sequence of Strain JLT2015T, Belonging to the Family Sphingomonadaceae of the Alphaproteobacteria.</title>
        <authorList>
            <person name="Tang K."/>
            <person name="Liu K."/>
            <person name="Li S."/>
            <person name="Jiao N."/>
        </authorList>
    </citation>
    <scope>NUCLEOTIDE SEQUENCE [LARGE SCALE GENOMIC DNA]</scope>
    <source>
        <strain evidence="3 4">JLT2015</strain>
    </source>
</reference>
<keyword evidence="2" id="KW-1133">Transmembrane helix</keyword>
<keyword evidence="2" id="KW-0472">Membrane</keyword>
<feature type="transmembrane region" description="Helical" evidence="2">
    <location>
        <begin position="181"/>
        <end position="208"/>
    </location>
</feature>
<evidence type="ECO:0000313" key="3">
    <source>
        <dbReference type="EMBL" id="EMD82856.1"/>
    </source>
</evidence>
<dbReference type="Proteomes" id="UP000011717">
    <property type="component" value="Unassembled WGS sequence"/>
</dbReference>
<evidence type="ECO:0000256" key="2">
    <source>
        <dbReference type="SAM" id="Phobius"/>
    </source>
</evidence>
<comment type="caution">
    <text evidence="3">The sequence shown here is derived from an EMBL/GenBank/DDBJ whole genome shotgun (WGS) entry which is preliminary data.</text>
</comment>
<accession>M2TMA6</accession>
<keyword evidence="4" id="KW-1185">Reference proteome</keyword>
<proteinExistence type="predicted"/>
<organism evidence="3 4">
    <name type="scientific">Pacificimonas flava</name>
    <dbReference type="NCBI Taxonomy" id="1234595"/>
    <lineage>
        <taxon>Bacteria</taxon>
        <taxon>Pseudomonadati</taxon>
        <taxon>Pseudomonadota</taxon>
        <taxon>Alphaproteobacteria</taxon>
        <taxon>Sphingomonadales</taxon>
        <taxon>Sphingosinicellaceae</taxon>
        <taxon>Pacificimonas</taxon>
    </lineage>
</organism>
<dbReference type="Pfam" id="PF03929">
    <property type="entry name" value="PepSY_TM"/>
    <property type="match status" value="1"/>
</dbReference>
<dbReference type="InterPro" id="IPR005625">
    <property type="entry name" value="PepSY-ass_TM"/>
</dbReference>
<evidence type="ECO:0000256" key="1">
    <source>
        <dbReference type="SAM" id="MobiDB-lite"/>
    </source>
</evidence>
<sequence>MLGWLLFAVFLTGTIAYFRQEVTAWMQPELAGSVPSPQAAELAVAALQQRAPDAGSWRIGLPTPRSNTVSISWQDRQSLDVKRGEERGGRGGRGGGRRGGGESLILDASTGAVLTPRKTAGGNFLYRFHFELYALPREWARWIVGLATMAMFVAIISGIITHKKIFKDFFTFRPAKGQRSWLDAHNATAVLSLPFHIMITFSGLLLFASTLLPLTERFAGGEDRRGERGAARALEAAHIESLQNRAASDVAGGAALAPLVPMLAEAEKLWGQPVSRITITDPGRPGAMVELLPTWNDKLIQHSGSGGLGAVKMRFGGRTGERLESEEDLPETLTARVDTALGSLHRARFAAPTLRWLFFLTGVGGTIMVGSGLILWSVKRAQRLRGAPPGRGHRFVDHMNVAGVAGLFIAVAAYFWANRLLPTGLAGRGEWEIRAFFAVWCLCLLHPLIRPLKRAWIEQLSLGGLLFAGIPVLNAITTRAHLGNTLVSGNWIYAGFDIVALVTGICLLQAARRVALHRPRAIASQPPLMPAASAYTAQAAE</sequence>
<feature type="transmembrane region" description="Helical" evidence="2">
    <location>
        <begin position="491"/>
        <end position="511"/>
    </location>
</feature>
<feature type="compositionally biased region" description="Gly residues" evidence="1">
    <location>
        <begin position="91"/>
        <end position="102"/>
    </location>
</feature>
<name>M2TMA6_9SPHN</name>
<dbReference type="PATRIC" id="fig|1234595.3.peg.1898"/>
<feature type="transmembrane region" description="Helical" evidence="2">
    <location>
        <begin position="356"/>
        <end position="378"/>
    </location>
</feature>